<dbReference type="PhylomeDB" id="T1IZA0"/>
<organism evidence="3 4">
    <name type="scientific">Strigamia maritima</name>
    <name type="common">European centipede</name>
    <name type="synonym">Geophilus maritimus</name>
    <dbReference type="NCBI Taxonomy" id="126957"/>
    <lineage>
        <taxon>Eukaryota</taxon>
        <taxon>Metazoa</taxon>
        <taxon>Ecdysozoa</taxon>
        <taxon>Arthropoda</taxon>
        <taxon>Myriapoda</taxon>
        <taxon>Chilopoda</taxon>
        <taxon>Pleurostigmophora</taxon>
        <taxon>Geophilomorpha</taxon>
        <taxon>Linotaeniidae</taxon>
        <taxon>Strigamia</taxon>
    </lineage>
</organism>
<dbReference type="STRING" id="126957.T1IZA0"/>
<accession>T1IZA0</accession>
<dbReference type="InterPro" id="IPR001878">
    <property type="entry name" value="Znf_CCHC"/>
</dbReference>
<keyword evidence="4" id="KW-1185">Reference proteome</keyword>
<dbReference type="GO" id="GO:0008270">
    <property type="term" value="F:zinc ion binding"/>
    <property type="evidence" value="ECO:0007669"/>
    <property type="project" value="UniProtKB-KW"/>
</dbReference>
<reference evidence="3" key="2">
    <citation type="submission" date="2015-02" db="UniProtKB">
        <authorList>
            <consortium name="EnsemblMetazoa"/>
        </authorList>
    </citation>
    <scope>IDENTIFICATION</scope>
</reference>
<dbReference type="HOGENOM" id="CLU_755063_0_0_1"/>
<dbReference type="EMBL" id="AFFK01020418">
    <property type="status" value="NOT_ANNOTATED_CDS"/>
    <property type="molecule type" value="Genomic_DNA"/>
</dbReference>
<name>T1IZA0_STRMM</name>
<protein>
    <recommendedName>
        <fullName evidence="2">CCHC-type domain-containing protein</fullName>
    </recommendedName>
</protein>
<dbReference type="Proteomes" id="UP000014500">
    <property type="component" value="Unassembled WGS sequence"/>
</dbReference>
<dbReference type="SUPFAM" id="SSF57756">
    <property type="entry name" value="Retrovirus zinc finger-like domains"/>
    <property type="match status" value="1"/>
</dbReference>
<feature type="domain" description="CCHC-type" evidence="2">
    <location>
        <begin position="12"/>
        <end position="28"/>
    </location>
</feature>
<keyword evidence="1" id="KW-0862">Zinc</keyword>
<evidence type="ECO:0000313" key="3">
    <source>
        <dbReference type="EnsemblMetazoa" id="SMAR006573-PA"/>
    </source>
</evidence>
<evidence type="ECO:0000313" key="4">
    <source>
        <dbReference type="Proteomes" id="UP000014500"/>
    </source>
</evidence>
<keyword evidence="1" id="KW-0479">Metal-binding</keyword>
<evidence type="ECO:0000256" key="1">
    <source>
        <dbReference type="PROSITE-ProRule" id="PRU00047"/>
    </source>
</evidence>
<dbReference type="InterPro" id="IPR036875">
    <property type="entry name" value="Znf_CCHC_sf"/>
</dbReference>
<dbReference type="OMA" id="HISFHCK"/>
<sequence>MGHTATKCAKSKCYNCNGIGHISFHCKEPKRARRGKPQNVKRVVAMVPKFSSKMVVAGENFVAGIDTQSDLCLVGKTFANGAGIDEPKFAYKIWGFNYGVNQEEQTYFGRTRYEVQVDGLKIDQVPFHVVNDEVMVTDVWMGQPLLERENVSMKVDGGKISFHESVKIGENLQSIEPRKLVADEKTVLEAHSINFIQMKVEKFDTGIVYLQQELSQIDGLKVMEGITSVENGCIRVPVVNQEAAAVQIKKGRKIGRIEVFDVPSLQCSEVRKITTEGRSEILLKDISVGEGVASENARKLVELINEFQDCFATNLLEVGKFENLKMEIELASLKIINLRRYPYSAAQQKEIDTMMDIRHNDDIWMIC</sequence>
<dbReference type="PROSITE" id="PS50158">
    <property type="entry name" value="ZF_CCHC"/>
    <property type="match status" value="1"/>
</dbReference>
<dbReference type="AlphaFoldDB" id="T1IZA0"/>
<dbReference type="eggNOG" id="ENOG502SF9K">
    <property type="taxonomic scope" value="Eukaryota"/>
</dbReference>
<dbReference type="GO" id="GO:0003676">
    <property type="term" value="F:nucleic acid binding"/>
    <property type="evidence" value="ECO:0007669"/>
    <property type="project" value="InterPro"/>
</dbReference>
<reference evidence="4" key="1">
    <citation type="submission" date="2011-05" db="EMBL/GenBank/DDBJ databases">
        <authorList>
            <person name="Richards S.R."/>
            <person name="Qu J."/>
            <person name="Jiang H."/>
            <person name="Jhangiani S.N."/>
            <person name="Agravi P."/>
            <person name="Goodspeed R."/>
            <person name="Gross S."/>
            <person name="Mandapat C."/>
            <person name="Jackson L."/>
            <person name="Mathew T."/>
            <person name="Pu L."/>
            <person name="Thornton R."/>
            <person name="Saada N."/>
            <person name="Wilczek-Boney K.B."/>
            <person name="Lee S."/>
            <person name="Kovar C."/>
            <person name="Wu Y."/>
            <person name="Scherer S.E."/>
            <person name="Worley K.C."/>
            <person name="Muzny D.M."/>
            <person name="Gibbs R."/>
        </authorList>
    </citation>
    <scope>NUCLEOTIDE SEQUENCE</scope>
    <source>
        <strain evidence="4">Brora</strain>
    </source>
</reference>
<evidence type="ECO:0000259" key="2">
    <source>
        <dbReference type="PROSITE" id="PS50158"/>
    </source>
</evidence>
<dbReference type="EnsemblMetazoa" id="SMAR006573-RA">
    <property type="protein sequence ID" value="SMAR006573-PA"/>
    <property type="gene ID" value="SMAR006573"/>
</dbReference>
<keyword evidence="1" id="KW-0863">Zinc-finger</keyword>
<proteinExistence type="predicted"/>